<name>A0A3P8ME23_9BACT</name>
<sequence>MVKFVPDNDKIKQEIPGKLVLTYSEKRAKKDRYDRERLVEKAKKLIKNSQSIARSELQKGGKKYLDYDVNKITLKEQKIEDDANEMAFMVYSQTTLRWQMKRFCILTENFDKLKNRSEY</sequence>
<dbReference type="EMBL" id="UZVY01000005">
    <property type="protein sequence ID" value="VDR42530.1"/>
    <property type="molecule type" value="Genomic_DNA"/>
</dbReference>
<proteinExistence type="predicted"/>
<dbReference type="OrthoDB" id="401243at2"/>
<reference evidence="1 2" key="1">
    <citation type="submission" date="2018-12" db="EMBL/GenBank/DDBJ databases">
        <authorList>
            <consortium name="Pathogen Informatics"/>
        </authorList>
    </citation>
    <scope>NUCLEOTIDE SEQUENCE [LARGE SCALE GENOMIC DNA]</scope>
    <source>
        <strain evidence="1 2">NCTC10126</strain>
    </source>
</reference>
<accession>A0A3P8ME23</accession>
<dbReference type="Proteomes" id="UP000280036">
    <property type="component" value="Unassembled WGS sequence"/>
</dbReference>
<evidence type="ECO:0000313" key="2">
    <source>
        <dbReference type="Proteomes" id="UP000280036"/>
    </source>
</evidence>
<protein>
    <submittedName>
        <fullName evidence="1">Uncharacterized protein</fullName>
    </submittedName>
</protein>
<dbReference type="AlphaFoldDB" id="A0A3P8ME23"/>
<gene>
    <name evidence="1" type="ORF">NCTC10126_01056</name>
</gene>
<evidence type="ECO:0000313" key="1">
    <source>
        <dbReference type="EMBL" id="VDR42530.1"/>
    </source>
</evidence>
<dbReference type="RefSeq" id="WP_126118684.1">
    <property type="nucleotide sequence ID" value="NZ_UZVY01000005.1"/>
</dbReference>
<organism evidence="1 2">
    <name type="scientific">Mycoplasmopsis caviae</name>
    <dbReference type="NCBI Taxonomy" id="55603"/>
    <lineage>
        <taxon>Bacteria</taxon>
        <taxon>Bacillati</taxon>
        <taxon>Mycoplasmatota</taxon>
        <taxon>Mycoplasmoidales</taxon>
        <taxon>Metamycoplasmataceae</taxon>
        <taxon>Mycoplasmopsis</taxon>
    </lineage>
</organism>